<evidence type="ECO:0000259" key="3">
    <source>
        <dbReference type="SMART" id="SM00829"/>
    </source>
</evidence>
<dbReference type="CDD" id="cd08249">
    <property type="entry name" value="enoyl_reductase_like"/>
    <property type="match status" value="1"/>
</dbReference>
<proteinExistence type="inferred from homology"/>
<dbReference type="InterPro" id="IPR036291">
    <property type="entry name" value="NAD(P)-bd_dom_sf"/>
</dbReference>
<sequence length="340" mass="36160">MPPTNRALWLKAKQESVMVTDEAPYTSPGPDEVVIRTRAVAINPADVGIQKAGVLLTKYPAILGCDAAGIVEEVGFELKSHFKPGDRVIGPTSPLKDDYKYSGFQDYVVLKWPLLAKIPDKTEFSDGAVLPLGINTAAMCLFEKELLALEFPPGDTGHGKTLLIWGASSSVGACGVQLATAAGYDVFAIASRRNHDFLRSIGAIECFDYNDADLTETMIKSLTGRDIVGAYDAISNQSTLDTLCDILHQSGGRQLIAAVMPGAEANAKHNVVIKTNFTIDLVASGTGARIWQGFVGSALAEGKLQCKPDVEIVGRGLESVQKAVDLLAQGVSAKKLVVTL</sequence>
<comment type="caution">
    <text evidence="4">The sequence shown here is derived from an EMBL/GenBank/DDBJ whole genome shotgun (WGS) entry which is preliminary data.</text>
</comment>
<evidence type="ECO:0000313" key="4">
    <source>
        <dbReference type="EMBL" id="KAK5948166.1"/>
    </source>
</evidence>
<dbReference type="InterPro" id="IPR011032">
    <property type="entry name" value="GroES-like_sf"/>
</dbReference>
<keyword evidence="2" id="KW-0560">Oxidoreductase</keyword>
<dbReference type="Proteomes" id="UP001316803">
    <property type="component" value="Unassembled WGS sequence"/>
</dbReference>
<dbReference type="PANTHER" id="PTHR45348:SF2">
    <property type="entry name" value="ZINC-TYPE ALCOHOL DEHYDROGENASE-LIKE PROTEIN C2E1P3.01"/>
    <property type="match status" value="1"/>
</dbReference>
<dbReference type="Gene3D" id="3.40.50.720">
    <property type="entry name" value="NAD(P)-binding Rossmann-like Domain"/>
    <property type="match status" value="1"/>
</dbReference>
<dbReference type="InterPro" id="IPR013154">
    <property type="entry name" value="ADH-like_N"/>
</dbReference>
<dbReference type="SUPFAM" id="SSF50129">
    <property type="entry name" value="GroES-like"/>
    <property type="match status" value="1"/>
</dbReference>
<evidence type="ECO:0000313" key="5">
    <source>
        <dbReference type="Proteomes" id="UP001316803"/>
    </source>
</evidence>
<protein>
    <recommendedName>
        <fullName evidence="3">Enoyl reductase (ER) domain-containing protein</fullName>
    </recommendedName>
</protein>
<dbReference type="EMBL" id="JAKLMC020000052">
    <property type="protein sequence ID" value="KAK5948166.1"/>
    <property type="molecule type" value="Genomic_DNA"/>
</dbReference>
<gene>
    <name evidence="4" type="ORF">OHC33_010819</name>
</gene>
<comment type="similarity">
    <text evidence="1">Belongs to the zinc-containing alcohol dehydrogenase family.</text>
</comment>
<keyword evidence="5" id="KW-1185">Reference proteome</keyword>
<dbReference type="InterPro" id="IPR047122">
    <property type="entry name" value="Trans-enoyl_RdTase-like"/>
</dbReference>
<dbReference type="AlphaFoldDB" id="A0AAN8EJ02"/>
<dbReference type="GO" id="GO:0016651">
    <property type="term" value="F:oxidoreductase activity, acting on NAD(P)H"/>
    <property type="evidence" value="ECO:0007669"/>
    <property type="project" value="InterPro"/>
</dbReference>
<accession>A0AAN8EJ02</accession>
<name>A0AAN8EJ02_9EURO</name>
<dbReference type="Pfam" id="PF00107">
    <property type="entry name" value="ADH_zinc_N"/>
    <property type="match status" value="1"/>
</dbReference>
<dbReference type="Gene3D" id="3.90.180.10">
    <property type="entry name" value="Medium-chain alcohol dehydrogenases, catalytic domain"/>
    <property type="match status" value="1"/>
</dbReference>
<dbReference type="SUPFAM" id="SSF51735">
    <property type="entry name" value="NAD(P)-binding Rossmann-fold domains"/>
    <property type="match status" value="1"/>
</dbReference>
<dbReference type="Pfam" id="PF08240">
    <property type="entry name" value="ADH_N"/>
    <property type="match status" value="1"/>
</dbReference>
<evidence type="ECO:0000256" key="1">
    <source>
        <dbReference type="ARBA" id="ARBA00008072"/>
    </source>
</evidence>
<organism evidence="4 5">
    <name type="scientific">Knufia fluminis</name>
    <dbReference type="NCBI Taxonomy" id="191047"/>
    <lineage>
        <taxon>Eukaryota</taxon>
        <taxon>Fungi</taxon>
        <taxon>Dikarya</taxon>
        <taxon>Ascomycota</taxon>
        <taxon>Pezizomycotina</taxon>
        <taxon>Eurotiomycetes</taxon>
        <taxon>Chaetothyriomycetidae</taxon>
        <taxon>Chaetothyriales</taxon>
        <taxon>Trichomeriaceae</taxon>
        <taxon>Knufia</taxon>
    </lineage>
</organism>
<dbReference type="PANTHER" id="PTHR45348">
    <property type="entry name" value="HYPOTHETICAL OXIDOREDUCTASE (EUROFUNG)"/>
    <property type="match status" value="1"/>
</dbReference>
<dbReference type="SMART" id="SM00829">
    <property type="entry name" value="PKS_ER"/>
    <property type="match status" value="1"/>
</dbReference>
<reference evidence="4 5" key="1">
    <citation type="submission" date="2022-12" db="EMBL/GenBank/DDBJ databases">
        <title>Genomic features and morphological characterization of a novel Knufia sp. strain isolated from spacecraft assembly facility.</title>
        <authorList>
            <person name="Teixeira M."/>
            <person name="Chander A.M."/>
            <person name="Stajich J.E."/>
            <person name="Venkateswaran K."/>
        </authorList>
    </citation>
    <scope>NUCLEOTIDE SEQUENCE [LARGE SCALE GENOMIC DNA]</scope>
    <source>
        <strain evidence="4 5">FJI-L2-BK-P2</strain>
    </source>
</reference>
<dbReference type="InterPro" id="IPR020843">
    <property type="entry name" value="ER"/>
</dbReference>
<feature type="domain" description="Enoyl reductase (ER)" evidence="3">
    <location>
        <begin position="13"/>
        <end position="338"/>
    </location>
</feature>
<evidence type="ECO:0000256" key="2">
    <source>
        <dbReference type="ARBA" id="ARBA00023002"/>
    </source>
</evidence>
<dbReference type="InterPro" id="IPR013149">
    <property type="entry name" value="ADH-like_C"/>
</dbReference>